<organism evidence="1 2">
    <name type="scientific">Cryptolaemus montrouzieri</name>
    <dbReference type="NCBI Taxonomy" id="559131"/>
    <lineage>
        <taxon>Eukaryota</taxon>
        <taxon>Metazoa</taxon>
        <taxon>Ecdysozoa</taxon>
        <taxon>Arthropoda</taxon>
        <taxon>Hexapoda</taxon>
        <taxon>Insecta</taxon>
        <taxon>Pterygota</taxon>
        <taxon>Neoptera</taxon>
        <taxon>Endopterygota</taxon>
        <taxon>Coleoptera</taxon>
        <taxon>Polyphaga</taxon>
        <taxon>Cucujiformia</taxon>
        <taxon>Coccinelloidea</taxon>
        <taxon>Coccinellidae</taxon>
        <taxon>Scymninae</taxon>
        <taxon>Scymnini</taxon>
        <taxon>Cryptolaemus</taxon>
    </lineage>
</organism>
<name>A0ABD2PG20_9CUCU</name>
<keyword evidence="2" id="KW-1185">Reference proteome</keyword>
<gene>
    <name evidence="1" type="ORF">HHI36_023337</name>
</gene>
<reference evidence="1 2" key="1">
    <citation type="journal article" date="2021" name="BMC Biol.">
        <title>Horizontally acquired antibacterial genes associated with adaptive radiation of ladybird beetles.</title>
        <authorList>
            <person name="Li H.S."/>
            <person name="Tang X.F."/>
            <person name="Huang Y.H."/>
            <person name="Xu Z.Y."/>
            <person name="Chen M.L."/>
            <person name="Du X.Y."/>
            <person name="Qiu B.Y."/>
            <person name="Chen P.T."/>
            <person name="Zhang W."/>
            <person name="Slipinski A."/>
            <person name="Escalona H.E."/>
            <person name="Waterhouse R.M."/>
            <person name="Zwick A."/>
            <person name="Pang H."/>
        </authorList>
    </citation>
    <scope>NUCLEOTIDE SEQUENCE [LARGE SCALE GENOMIC DNA]</scope>
    <source>
        <strain evidence="1">SYSU2018</strain>
    </source>
</reference>
<accession>A0ABD2PG20</accession>
<protein>
    <submittedName>
        <fullName evidence="1">Uncharacterized protein</fullName>
    </submittedName>
</protein>
<proteinExistence type="predicted"/>
<dbReference type="Proteomes" id="UP001516400">
    <property type="component" value="Unassembled WGS sequence"/>
</dbReference>
<sequence>MKYYIYFVAYIYLKVNVGASFLSNHGNLENYLNEKMETLSLKEEVRVKRNTSEYNIDFLDFHDHKDAWKFAYSFTLFNESYVMLDKDFWKLFMPQFLTFLTLTPILEAVEEEMKITMAKIIEFEELGIMFVVLNNKYVRIIKFEDRNVRKYQDVQTIGHVSVSGVSFFLNRGKLYLIISNERINNVAPVSIYLWKHGQFDEIHTIFLRGISKLTTFQDEEREIILLMQEKKNQTSFCHVYEFENDYMNKKQVIGVEGPRFMLTYKIENEKYVLFLNNHTGLIYKWNGFQLLQWSTQTITSQFERTLVMYMNNSPLIFGTYFDKYDVYKPTSEKLEFLKTKEYRHNFTEIFDIEYVIKNGSTIIIVAGNIEDTGMIEGFKIRVSETDQEKVLPMKDPLQSCLSSLDNKLKDHETHTDIHKKSSILFQNGTARTMASYSMSSRNHEIKDIEIEDKVQEIEEKYSFVSGIIENFQDEEEIVRVNGQLLIEETLTAGELTAANIDPALVNNKQWSPNQWLSYSQNQTLSGTINANVLTVLKLETTPEVTIFKDLFLNNSNSRIHGSFTVQSLSTDRLYANEINNIKKDDIFMRNRDSIVTGKKIFTHLTADSVEAIKIRNNKSQDVIEQILASNNERTINFASHVFIEDLEVEDIDNVNWNTFKHSVFRYGVTKAITGNLKIKSFETTNLNVVSLNGINVNNFLTTLTDQNISSSIEFSSIFAPNITANRVNGISLADEAATVNNPSITGPVTIENIHILGDLIANSSLMGSSFLKKNQHIVGTEESDLLQIYTDEVKIVGNLRVKNLRISNTSSVFLSSGKEEFSPFFVEKYWMKNINQIVPVFVVAQEGLTTPHLQTKLLNGHGMFNYMMNNTNKTLPTNLAFDNVTFLGNVYLNSQKTHIPDLQKIDRESVKLNGSFVISGKTLFKDSVKIISLHADKLNNIEKEKLVTTESKNIKFAGKKTFENLQINGNFNTNLHSSQKLNGVELNRMMENAVYINQPQTLKSLNFTSVSFENLDVQFLNDRPVDEYITETNDIFDSGVIDSLIINGNLNMGNLLNLSKINGRDPDVLYTNKWKLDEYGTLNANIRFTENVTIDNLSATFINDINFSLLTSRLLYRNGNQTIPARFIFENLKAENLVAPMINNISLDLVNIRSEQPQKIIVPNGIIKFNSTKFTVLNAEKITPCNIEVAVQALRNPPTQLWQKIRINGNMTVIDEENILSYIAENVVLTNKKNIIKAPVYFSNVSVTNLLTYKNINGINLTEIFSDALLKESDVEQVVTGRINFRSPLRVYEATVFNNSDIPVVKDIELSKLFEQIIDKDEVNHIVIRGKKTFFSGLQTERLQSEKVSNISPENLVTIDNPQQIPSVIFESVEIEEDLTVNRINDQDFIFFLNERLLISGPPLQETTAIYSFNDVHIAGNITTPSINGINMEDIVLNIGEQEILSRKTFLNDVHISGNIYVERLNGYSISDIYEKALLRNQESYIEGNVEILKPSIVNGTITTEYINGYSVEKLRAILDTETKHKQTEEIENILRTIGDSVKLNLRLVKKIPSEVMYLERSNVVQLSFPNTIDAQVFRLKDYILIHIIGEQEGNLCGLPEKCKCPVQYTIQISPELSINSFVSKSSQRIYSYDDGFMTIHLVTDTVSTDATCRTNNSQSEHSTLTWNTITSENVDGGLHSHPIDFTGYISAVEYFSLNGNTYVIVGRYYDPMANSYNLDCVIYKFSKDKTFVEEIQRIKTNGVWSLKIFTSDQGINLIVGMLADGNPERNAEKTLLMKFDKNQEKFSLMREVQAYGCISSVGIILEMDMFIVLAHKIHPILIFKYDNLLENYVFYQNLWDPLPVSGISLFYAGGFGIDPYLSVVSESGAYNIYTYTYTEGWQRKFHGIMRGLRNLVPFELNEELYLFAPSTNMSSVLTVVKFDSK</sequence>
<dbReference type="EMBL" id="JABFTP020000186">
    <property type="protein sequence ID" value="KAL3289954.1"/>
    <property type="molecule type" value="Genomic_DNA"/>
</dbReference>
<evidence type="ECO:0000313" key="1">
    <source>
        <dbReference type="EMBL" id="KAL3289954.1"/>
    </source>
</evidence>
<comment type="caution">
    <text evidence="1">The sequence shown here is derived from an EMBL/GenBank/DDBJ whole genome shotgun (WGS) entry which is preliminary data.</text>
</comment>
<evidence type="ECO:0000313" key="2">
    <source>
        <dbReference type="Proteomes" id="UP001516400"/>
    </source>
</evidence>